<keyword evidence="1" id="KW-0732">Signal</keyword>
<dbReference type="AlphaFoldDB" id="A0A5E7UP47"/>
<feature type="signal peptide" evidence="1">
    <location>
        <begin position="1"/>
        <end position="21"/>
    </location>
</feature>
<dbReference type="PANTHER" id="PTHR11799:SF12">
    <property type="entry name" value="PARAOXONASE-RELATED"/>
    <property type="match status" value="1"/>
</dbReference>
<gene>
    <name evidence="3" type="ORF">PS928_03941</name>
</gene>
<evidence type="ECO:0000313" key="4">
    <source>
        <dbReference type="Proteomes" id="UP000381378"/>
    </source>
</evidence>
<dbReference type="OrthoDB" id="1158171at2"/>
<name>A0A5E7UP47_PSEFL</name>
<proteinExistence type="predicted"/>
<dbReference type="Proteomes" id="UP000381378">
    <property type="component" value="Unassembled WGS sequence"/>
</dbReference>
<dbReference type="RefSeq" id="WP_150787073.1">
    <property type="nucleotide sequence ID" value="NZ_CABVJF010000015.1"/>
</dbReference>
<accession>A0A5E7UP47</accession>
<dbReference type="EMBL" id="CABVJF010000015">
    <property type="protein sequence ID" value="VVQ12931.1"/>
    <property type="molecule type" value="Genomic_DNA"/>
</dbReference>
<dbReference type="InterPro" id="IPR013658">
    <property type="entry name" value="SGL"/>
</dbReference>
<dbReference type="SUPFAM" id="SSF63829">
    <property type="entry name" value="Calcium-dependent phosphotriesterase"/>
    <property type="match status" value="1"/>
</dbReference>
<dbReference type="PANTHER" id="PTHR11799">
    <property type="entry name" value="PARAOXONASE"/>
    <property type="match status" value="1"/>
</dbReference>
<dbReference type="InterPro" id="IPR011042">
    <property type="entry name" value="6-blade_b-propeller_TolB-like"/>
</dbReference>
<dbReference type="Pfam" id="PF08450">
    <property type="entry name" value="SGL"/>
    <property type="match status" value="1"/>
</dbReference>
<organism evidence="3 4">
    <name type="scientific">Pseudomonas fluorescens</name>
    <dbReference type="NCBI Taxonomy" id="294"/>
    <lineage>
        <taxon>Bacteria</taxon>
        <taxon>Pseudomonadati</taxon>
        <taxon>Pseudomonadota</taxon>
        <taxon>Gammaproteobacteria</taxon>
        <taxon>Pseudomonadales</taxon>
        <taxon>Pseudomonadaceae</taxon>
        <taxon>Pseudomonas</taxon>
    </lineage>
</organism>
<reference evidence="3 4" key="1">
    <citation type="submission" date="2019-09" db="EMBL/GenBank/DDBJ databases">
        <authorList>
            <person name="Chandra G."/>
            <person name="Truman W A."/>
        </authorList>
    </citation>
    <scope>NUCLEOTIDE SEQUENCE [LARGE SCALE GENOMIC DNA]</scope>
    <source>
        <strain evidence="3">PS928</strain>
    </source>
</reference>
<evidence type="ECO:0000256" key="1">
    <source>
        <dbReference type="SAM" id="SignalP"/>
    </source>
</evidence>
<protein>
    <recommendedName>
        <fullName evidence="2">SMP-30/Gluconolactonase/LRE-like region domain-containing protein</fullName>
    </recommendedName>
</protein>
<dbReference type="Gene3D" id="2.120.10.30">
    <property type="entry name" value="TolB, C-terminal domain"/>
    <property type="match status" value="1"/>
</dbReference>
<evidence type="ECO:0000259" key="2">
    <source>
        <dbReference type="Pfam" id="PF08450"/>
    </source>
</evidence>
<evidence type="ECO:0000313" key="3">
    <source>
        <dbReference type="EMBL" id="VVQ12931.1"/>
    </source>
</evidence>
<dbReference type="InterPro" id="IPR051288">
    <property type="entry name" value="Serum_paraoxonase/arylesterase"/>
</dbReference>
<feature type="domain" description="SMP-30/Gluconolactonase/LRE-like region" evidence="2">
    <location>
        <begin position="119"/>
        <end position="276"/>
    </location>
</feature>
<sequence precursor="true">MNHLRLASAALALAISTAVSAAQPQVPACVAQSAYTPICGMAPPEDLELSPDGGFLFLSTTPGLAASHQSRLRVMELASREVTDMVIERQATPGWGEPSCAQPQGAIGAHGIHLSKRADGKSQLLVVNHNGREAVEFFEPISDGNSWKAIWRGCVESQDGTMLNDVAATPDGGFVVTAMFSFDAMKDDPRLEQLLDGRATGHLLAWHASAGLQRLPDSQAPAPNGIQVSQDGQSVWFAAWPGSGVWQYDFKQQKVVSKIALDFLPDNLSWTADGQLLTAGVPDAQTFRRCFLSHNEFCPSPSVVALIDPLKGTSRELMRAQEGALYGASTALQVGHDVYVGAFAGDRMLLIPNAIPPL</sequence>
<feature type="chain" id="PRO_5022954378" description="SMP-30/Gluconolactonase/LRE-like region domain-containing protein" evidence="1">
    <location>
        <begin position="22"/>
        <end position="358"/>
    </location>
</feature>